<dbReference type="Proteomes" id="UP000007886">
    <property type="component" value="Chromosome"/>
</dbReference>
<sequence length="65" mass="6952">MIQQLSGPGNILIWINLDHILKMVVVDAGAHGRMTEIGCINGEKLFVSESPQEIAILANTPAEPG</sequence>
<proteinExistence type="predicted"/>
<accession>A0AAI8Q960</accession>
<evidence type="ECO:0000313" key="2">
    <source>
        <dbReference type="Proteomes" id="UP000007886"/>
    </source>
</evidence>
<dbReference type="AlphaFoldDB" id="A0AAI8Q960"/>
<name>A0AAI8Q960_9BRAD</name>
<organism evidence="1 2">
    <name type="scientific">Bradyrhizobium cosmicum</name>
    <dbReference type="NCBI Taxonomy" id="1404864"/>
    <lineage>
        <taxon>Bacteria</taxon>
        <taxon>Pseudomonadati</taxon>
        <taxon>Pseudomonadota</taxon>
        <taxon>Alphaproteobacteria</taxon>
        <taxon>Hyphomicrobiales</taxon>
        <taxon>Nitrobacteraceae</taxon>
        <taxon>Bradyrhizobium</taxon>
    </lineage>
</organism>
<reference evidence="1 2" key="1">
    <citation type="journal article" date="2012" name="Microbes Environ.">
        <title>Complete genome sequence of Bradyrhizobium sp. S23321: insights into symbiosis evolution in soil oligotrophs.</title>
        <authorList>
            <person name="Okubo T."/>
            <person name="Tsukui T."/>
            <person name="Maita H."/>
            <person name="Okamoto S."/>
            <person name="Oshima K."/>
            <person name="Fujisawa T."/>
            <person name="Saito A."/>
            <person name="Futamata H."/>
            <person name="Hattori R."/>
            <person name="Shimomura Y."/>
            <person name="Haruta S."/>
            <person name="Morimoto S."/>
            <person name="Wang Y."/>
            <person name="Sakai Y."/>
            <person name="Hattori M."/>
            <person name="Aizawa S."/>
            <person name="Nagashima K.V.P."/>
            <person name="Masuda S."/>
            <person name="Hattori T."/>
            <person name="Yamashita A."/>
            <person name="Bao Z."/>
            <person name="Hayatsu M."/>
            <person name="Kajiya-Kanegae H."/>
            <person name="Yoshinaga I."/>
            <person name="Sakamoto K."/>
            <person name="Toyota K."/>
            <person name="Nakao M."/>
            <person name="Kohara M."/>
            <person name="Anda M."/>
            <person name="Niwa R."/>
            <person name="Jung-Hwan P."/>
            <person name="Sameshima-Saito R."/>
            <person name="Tokuda S."/>
            <person name="Yamamoto S."/>
            <person name="Yamamoto S."/>
            <person name="Yokoyama T."/>
            <person name="Akutsu T."/>
            <person name="Nakamura Y."/>
            <person name="Nakahira-Yanaka Y."/>
            <person name="Takada Hoshino Y."/>
            <person name="Hirakawa H."/>
            <person name="Mitsui H."/>
            <person name="Terasawa K."/>
            <person name="Itakura M."/>
            <person name="Sato S."/>
            <person name="Ikeda-Ohtsubo W."/>
            <person name="Sakakura N."/>
            <person name="Kaminuma E."/>
            <person name="Minamisawa K."/>
        </authorList>
    </citation>
    <scope>NUCLEOTIDE SEQUENCE [LARGE SCALE GENOMIC DNA]</scope>
    <source>
        <strain evidence="1 2">S23321</strain>
    </source>
</reference>
<keyword evidence="2" id="KW-1185">Reference proteome</keyword>
<evidence type="ECO:0000313" key="1">
    <source>
        <dbReference type="EMBL" id="BAL73897.1"/>
    </source>
</evidence>
<dbReference type="RefSeq" id="WP_014439307.1">
    <property type="nucleotide sequence ID" value="NC_017082.1"/>
</dbReference>
<protein>
    <submittedName>
        <fullName evidence="1">Uncharacterized protein</fullName>
    </submittedName>
</protein>
<gene>
    <name evidence="1" type="ORF">S23_06770</name>
</gene>
<dbReference type="KEGG" id="brs:S23_06770"/>
<dbReference type="EMBL" id="AP012279">
    <property type="protein sequence ID" value="BAL73897.1"/>
    <property type="molecule type" value="Genomic_DNA"/>
</dbReference>